<evidence type="ECO:0000313" key="1">
    <source>
        <dbReference type="EMBL" id="CDW28157.1"/>
    </source>
</evidence>
<proteinExistence type="predicted"/>
<reference evidence="1" key="1">
    <citation type="submission" date="2014-05" db="EMBL/GenBank/DDBJ databases">
        <authorList>
            <person name="Chronopoulou M."/>
        </authorList>
    </citation>
    <scope>NUCLEOTIDE SEQUENCE</scope>
    <source>
        <tissue evidence="1">Whole organism</tissue>
    </source>
</reference>
<organism evidence="1">
    <name type="scientific">Lepeophtheirus salmonis</name>
    <name type="common">Salmon louse</name>
    <name type="synonym">Caligus salmonis</name>
    <dbReference type="NCBI Taxonomy" id="72036"/>
    <lineage>
        <taxon>Eukaryota</taxon>
        <taxon>Metazoa</taxon>
        <taxon>Ecdysozoa</taxon>
        <taxon>Arthropoda</taxon>
        <taxon>Crustacea</taxon>
        <taxon>Multicrustacea</taxon>
        <taxon>Hexanauplia</taxon>
        <taxon>Copepoda</taxon>
        <taxon>Siphonostomatoida</taxon>
        <taxon>Caligidae</taxon>
        <taxon>Lepeophtheirus</taxon>
    </lineage>
</organism>
<dbReference type="EMBL" id="HACA01010796">
    <property type="protein sequence ID" value="CDW28157.1"/>
    <property type="molecule type" value="Transcribed_RNA"/>
</dbReference>
<accession>A0A0K2TR49</accession>
<name>A0A0K2TR49_LEPSM</name>
<dbReference type="AlphaFoldDB" id="A0A0K2TR49"/>
<protein>
    <submittedName>
        <fullName evidence="1">Uncharacterized protein</fullName>
    </submittedName>
</protein>
<sequence length="27" mass="3398">MFSIKQRKSDWLFTYNLSWKQFALPVY</sequence>